<dbReference type="Pfam" id="PF12937">
    <property type="entry name" value="F-box-like"/>
    <property type="match status" value="1"/>
</dbReference>
<dbReference type="Proteomes" id="UP000078512">
    <property type="component" value="Unassembled WGS sequence"/>
</dbReference>
<dbReference type="PROSITE" id="PS50181">
    <property type="entry name" value="FBOX"/>
    <property type="match status" value="1"/>
</dbReference>
<reference evidence="2 3" key="1">
    <citation type="submission" date="2016-05" db="EMBL/GenBank/DDBJ databases">
        <title>Genome sequencing reveals origins of a unique bacterial endosymbiosis in the earliest lineages of terrestrial Fungi.</title>
        <authorList>
            <consortium name="DOE Joint Genome Institute"/>
            <person name="Uehling J."/>
            <person name="Gryganskyi A."/>
            <person name="Hameed K."/>
            <person name="Tschaplinski T."/>
            <person name="Misztal P."/>
            <person name="Wu S."/>
            <person name="Desiro A."/>
            <person name="Vande Pol N."/>
            <person name="Du Z.-Y."/>
            <person name="Zienkiewicz A."/>
            <person name="Zienkiewicz K."/>
            <person name="Morin E."/>
            <person name="Tisserant E."/>
            <person name="Splivallo R."/>
            <person name="Hainaut M."/>
            <person name="Henrissat B."/>
            <person name="Ohm R."/>
            <person name="Kuo A."/>
            <person name="Yan J."/>
            <person name="Lipzen A."/>
            <person name="Nolan M."/>
            <person name="Labutti K."/>
            <person name="Barry K."/>
            <person name="Goldstein A."/>
            <person name="Labbe J."/>
            <person name="Schadt C."/>
            <person name="Tuskan G."/>
            <person name="Grigoriev I."/>
            <person name="Martin F."/>
            <person name="Vilgalys R."/>
            <person name="Bonito G."/>
        </authorList>
    </citation>
    <scope>NUCLEOTIDE SEQUENCE [LARGE SCALE GENOMIC DNA]</scope>
    <source>
        <strain evidence="2 3">AG-77</strain>
    </source>
</reference>
<dbReference type="InterPro" id="IPR036047">
    <property type="entry name" value="F-box-like_dom_sf"/>
</dbReference>
<keyword evidence="3" id="KW-1185">Reference proteome</keyword>
<dbReference type="Gene3D" id="1.20.1280.50">
    <property type="match status" value="1"/>
</dbReference>
<dbReference type="OrthoDB" id="2406887at2759"/>
<dbReference type="EMBL" id="KV442104">
    <property type="protein sequence ID" value="OAQ23979.1"/>
    <property type="molecule type" value="Genomic_DNA"/>
</dbReference>
<sequence length="548" mass="62569">MSANPQYLKAYLRQSRRLDIITGFGKWVRQPHPRRPGQYQHQEQQPLTPSTAAVITTTAESTVTTFTNPRPSQLQLPPELWTQVFSFSYPSQLGLIAAVNKTWRNLVQGLQIWRLISSKAGLLVRSKFFPADYEWIPDHFMVVQEKSQEICEECFGRFELMKVERVLPVGMVSDKFCTRSRNNNNNHGDGDSDSADNNNSFALAAAVVPDIMIQMIDECTASLTYGLPATYIRSLPFEDAPPSRTSIHPDEDGDLLRRDGTRRWLRMHILQESDVLQLARKVHGGDVGVAYVCTLNISYSHGLWNRSEPKDDAAKRRRVYLRSLLYDGGIVPTLRSVACDAFVESGHGDPKEIVESLDVENWFRSCTNYAHPYKIETRYVKVRLLPDRRQTRLQDLFLDQKVDGGEEGEEDGEWYELSVLNNWLQTRLENGLYQSYKLDPEGPETPPKPIWPLIDMIDMGDTALAYAAECIVEVLMDERRGKDFGVEELEEFGLTVEQIREMIDRRAGRGRGSREVLTLSTLLEDELGDGWETMVVQRVKNLLQSYVS</sequence>
<evidence type="ECO:0000259" key="1">
    <source>
        <dbReference type="PROSITE" id="PS50181"/>
    </source>
</evidence>
<proteinExistence type="predicted"/>
<accession>A0A197JHW9</accession>
<name>A0A197JHW9_9FUNG</name>
<dbReference type="SUPFAM" id="SSF81383">
    <property type="entry name" value="F-box domain"/>
    <property type="match status" value="1"/>
</dbReference>
<organism evidence="2 3">
    <name type="scientific">Linnemannia elongata AG-77</name>
    <dbReference type="NCBI Taxonomy" id="1314771"/>
    <lineage>
        <taxon>Eukaryota</taxon>
        <taxon>Fungi</taxon>
        <taxon>Fungi incertae sedis</taxon>
        <taxon>Mucoromycota</taxon>
        <taxon>Mortierellomycotina</taxon>
        <taxon>Mortierellomycetes</taxon>
        <taxon>Mortierellales</taxon>
        <taxon>Mortierellaceae</taxon>
        <taxon>Linnemannia</taxon>
    </lineage>
</organism>
<evidence type="ECO:0000313" key="3">
    <source>
        <dbReference type="Proteomes" id="UP000078512"/>
    </source>
</evidence>
<dbReference type="InterPro" id="IPR001810">
    <property type="entry name" value="F-box_dom"/>
</dbReference>
<feature type="domain" description="F-box" evidence="1">
    <location>
        <begin position="70"/>
        <end position="116"/>
    </location>
</feature>
<dbReference type="CDD" id="cd09917">
    <property type="entry name" value="F-box_SF"/>
    <property type="match status" value="1"/>
</dbReference>
<gene>
    <name evidence="2" type="ORF">K457DRAFT_36268</name>
</gene>
<dbReference type="AlphaFoldDB" id="A0A197JHW9"/>
<protein>
    <recommendedName>
        <fullName evidence="1">F-box domain-containing protein</fullName>
    </recommendedName>
</protein>
<evidence type="ECO:0000313" key="2">
    <source>
        <dbReference type="EMBL" id="OAQ23979.1"/>
    </source>
</evidence>